<keyword evidence="4" id="KW-0479">Metal-binding</keyword>
<keyword evidence="2" id="KW-0406">Ion transport</keyword>
<dbReference type="PIRSF" id="PIRSF002825">
    <property type="entry name" value="CfbpA"/>
    <property type="match status" value="1"/>
</dbReference>
<dbReference type="AlphaFoldDB" id="A0A2I2KQ26"/>
<feature type="binding site" evidence="4">
    <location>
        <position position="226"/>
    </location>
    <ligand>
        <name>Fe cation</name>
        <dbReference type="ChEBI" id="CHEBI:24875"/>
    </ligand>
</feature>
<keyword evidence="3 5" id="KW-0732">Signal</keyword>
<evidence type="ECO:0000256" key="3">
    <source>
        <dbReference type="ARBA" id="ARBA00022729"/>
    </source>
</evidence>
<dbReference type="SUPFAM" id="SSF53850">
    <property type="entry name" value="Periplasmic binding protein-like II"/>
    <property type="match status" value="1"/>
</dbReference>
<evidence type="ECO:0000313" key="6">
    <source>
        <dbReference type="EMBL" id="SNQ47771.1"/>
    </source>
</evidence>
<dbReference type="OrthoDB" id="9769567at2"/>
<dbReference type="Gene3D" id="3.40.190.10">
    <property type="entry name" value="Periplasmic binding protein-like II"/>
    <property type="match status" value="2"/>
</dbReference>
<comment type="similarity">
    <text evidence="1">Belongs to the bacterial solute-binding protein 1 family.</text>
</comment>
<feature type="binding site" evidence="4">
    <location>
        <position position="89"/>
    </location>
    <ligand>
        <name>Fe cation</name>
        <dbReference type="ChEBI" id="CHEBI:24875"/>
    </ligand>
</feature>
<dbReference type="PANTHER" id="PTHR30006">
    <property type="entry name" value="THIAMINE-BINDING PERIPLASMIC PROTEIN-RELATED"/>
    <property type="match status" value="1"/>
</dbReference>
<dbReference type="PROSITE" id="PS51257">
    <property type="entry name" value="PROKAR_LIPOPROTEIN"/>
    <property type="match status" value="1"/>
</dbReference>
<dbReference type="InterPro" id="IPR026045">
    <property type="entry name" value="Ferric-bd"/>
</dbReference>
<keyword evidence="7" id="KW-1185">Reference proteome</keyword>
<dbReference type="GO" id="GO:0006826">
    <property type="term" value="P:iron ion transport"/>
    <property type="evidence" value="ECO:0007669"/>
    <property type="project" value="UniProtKB-KW"/>
</dbReference>
<sequence>MRRSRRALPVLLSVTLGAALAACGGGSGADGNALTVYGAPHGELLSAMADGFTQQTGIKVNVRPGADAELANQIVQEGKASPADVIMTENSPAMGLADSRGLLARVDTATVAQVPSKFVPSSHNWVGFAARSTVLVYNTKALAPGQLPVSIMDLAQPQWRGRVGIAPSGADFQAIVSAVLALRGETATRQWLDGLKANAKAYSNNIAILKAVNSGEVAAGVSYHYYWYKDRAAGGVSSGNAELRFFGNQDPGAFLSTSGAGVLASSKKQPQAQQFLAYLTSEAGQKVLAASKAMEYPLLPSVTNSVLRPISVLDPPEVDPAKLNGPEVVTLMQKAGLL</sequence>
<evidence type="ECO:0000256" key="5">
    <source>
        <dbReference type="SAM" id="SignalP"/>
    </source>
</evidence>
<gene>
    <name evidence="6" type="primary">fbpA</name>
    <name evidence="6" type="ORF">FRACA_200009</name>
</gene>
<keyword evidence="2" id="KW-0410">Iron transport</keyword>
<dbReference type="Proteomes" id="UP000234331">
    <property type="component" value="Unassembled WGS sequence"/>
</dbReference>
<dbReference type="EMBL" id="FZMO01000113">
    <property type="protein sequence ID" value="SNQ47771.1"/>
    <property type="molecule type" value="Genomic_DNA"/>
</dbReference>
<evidence type="ECO:0000313" key="7">
    <source>
        <dbReference type="Proteomes" id="UP000234331"/>
    </source>
</evidence>
<name>A0A2I2KQ26_9ACTN</name>
<keyword evidence="2" id="KW-0813">Transport</keyword>
<feature type="binding site" evidence="4">
    <location>
        <position position="225"/>
    </location>
    <ligand>
        <name>Fe cation</name>
        <dbReference type="ChEBI" id="CHEBI:24875"/>
    </ligand>
</feature>
<dbReference type="PANTHER" id="PTHR30006:SF15">
    <property type="entry name" value="IRON-UTILIZATION PERIPLASMIC PROTEIN"/>
    <property type="match status" value="1"/>
</dbReference>
<proteinExistence type="inferred from homology"/>
<evidence type="ECO:0000256" key="1">
    <source>
        <dbReference type="ARBA" id="ARBA00008520"/>
    </source>
</evidence>
<reference evidence="6 7" key="1">
    <citation type="submission" date="2017-06" db="EMBL/GenBank/DDBJ databases">
        <authorList>
            <person name="Kim H.J."/>
            <person name="Triplett B.A."/>
        </authorList>
    </citation>
    <scope>NUCLEOTIDE SEQUENCE [LARGE SCALE GENOMIC DNA]</scope>
    <source>
        <strain evidence="6">FRACA_ARgP5</strain>
    </source>
</reference>
<evidence type="ECO:0000256" key="4">
    <source>
        <dbReference type="PIRSR" id="PIRSR002825-1"/>
    </source>
</evidence>
<keyword evidence="4" id="KW-0408">Iron</keyword>
<dbReference type="Pfam" id="PF13343">
    <property type="entry name" value="SBP_bac_6"/>
    <property type="match status" value="1"/>
</dbReference>
<dbReference type="CDD" id="cd13543">
    <property type="entry name" value="PBP2_Fbp"/>
    <property type="match status" value="1"/>
</dbReference>
<feature type="signal peptide" evidence="5">
    <location>
        <begin position="1"/>
        <end position="21"/>
    </location>
</feature>
<dbReference type="GO" id="GO:0046872">
    <property type="term" value="F:metal ion binding"/>
    <property type="evidence" value="ECO:0007669"/>
    <property type="project" value="UniProtKB-KW"/>
</dbReference>
<dbReference type="GO" id="GO:0030288">
    <property type="term" value="C:outer membrane-bounded periplasmic space"/>
    <property type="evidence" value="ECO:0007669"/>
    <property type="project" value="TreeGrafter"/>
</dbReference>
<feature type="binding site" evidence="4">
    <location>
        <position position="41"/>
    </location>
    <ligand>
        <name>Fe cation</name>
        <dbReference type="ChEBI" id="CHEBI:24875"/>
    </ligand>
</feature>
<protein>
    <submittedName>
        <fullName evidence="6">Fe(3+)-binding periplasmic protein</fullName>
    </submittedName>
</protein>
<accession>A0A2I2KQ26</accession>
<dbReference type="RefSeq" id="WP_101831558.1">
    <property type="nucleotide sequence ID" value="NZ_FZMO01000113.1"/>
</dbReference>
<feature type="chain" id="PRO_5014933705" evidence="5">
    <location>
        <begin position="22"/>
        <end position="338"/>
    </location>
</feature>
<organism evidence="6 7">
    <name type="scientific">Frankia canadensis</name>
    <dbReference type="NCBI Taxonomy" id="1836972"/>
    <lineage>
        <taxon>Bacteria</taxon>
        <taxon>Bacillati</taxon>
        <taxon>Actinomycetota</taxon>
        <taxon>Actinomycetes</taxon>
        <taxon>Frankiales</taxon>
        <taxon>Frankiaceae</taxon>
        <taxon>Frankia</taxon>
    </lineage>
</organism>
<evidence type="ECO:0000256" key="2">
    <source>
        <dbReference type="ARBA" id="ARBA00022496"/>
    </source>
</evidence>